<proteinExistence type="predicted"/>
<keyword evidence="2" id="KW-1185">Reference proteome</keyword>
<dbReference type="GeneID" id="10276968"/>
<dbReference type="RefSeq" id="WP_013644126.1">
    <property type="nucleotide sequence ID" value="NC_015216.1"/>
</dbReference>
<gene>
    <name evidence="1" type="ordered locus">Metbo_0523</name>
</gene>
<reference evidence="2" key="1">
    <citation type="submission" date="2011-02" db="EMBL/GenBank/DDBJ databases">
        <title>Complete sequence of Methanobacterium sp. AL-21.</title>
        <authorList>
            <consortium name="US DOE Joint Genome Institute"/>
            <person name="Lucas S."/>
            <person name="Copeland A."/>
            <person name="Lapidus A."/>
            <person name="Cheng J.-F."/>
            <person name="Goodwin L."/>
            <person name="Pitluck S."/>
            <person name="Chertkov O."/>
            <person name="Detter J.C."/>
            <person name="Han C."/>
            <person name="Tapia R."/>
            <person name="Land M."/>
            <person name="Hauser L."/>
            <person name="Kyrpides N."/>
            <person name="Ivanova N."/>
            <person name="Mikhailova N."/>
            <person name="Pagani I."/>
            <person name="Cadillo-Quiroz H."/>
            <person name="Imachi H."/>
            <person name="Zinder S."/>
            <person name="Liu W."/>
            <person name="Woyke T."/>
        </authorList>
    </citation>
    <scope>NUCLEOTIDE SEQUENCE [LARGE SCALE GENOMIC DNA]</scope>
    <source>
        <strain evidence="2">AL-21</strain>
    </source>
</reference>
<accession>F0T9V2</accession>
<name>F0T9V2_METLA</name>
<dbReference type="KEGG" id="mel:Metbo_0523"/>
<organism evidence="1 2">
    <name type="scientific">Methanobacterium lacus (strain AL-21)</name>
    <dbReference type="NCBI Taxonomy" id="877455"/>
    <lineage>
        <taxon>Archaea</taxon>
        <taxon>Methanobacteriati</taxon>
        <taxon>Methanobacteriota</taxon>
        <taxon>Methanomada group</taxon>
        <taxon>Methanobacteria</taxon>
        <taxon>Methanobacteriales</taxon>
        <taxon>Methanobacteriaceae</taxon>
        <taxon>Methanobacterium</taxon>
    </lineage>
</organism>
<sequence>MGKPWRLNEEIRLELLVNEKGLSLGEIYRSKLFKGRSYTALSMKLHKMKLKSCRKGVKHYTNEEVWKIWIYYKQGLTAPEIGSKLNRKKKSISNQITRFGMAYSKPYIPCPEYLKPKVDAILQKMNSK</sequence>
<dbReference type="AlphaFoldDB" id="F0T9V2"/>
<evidence type="ECO:0000313" key="2">
    <source>
        <dbReference type="Proteomes" id="UP000007490"/>
    </source>
</evidence>
<evidence type="ECO:0000313" key="1">
    <source>
        <dbReference type="EMBL" id="ADZ08775.1"/>
    </source>
</evidence>
<dbReference type="HOGENOM" id="CLU_1954682_0_0_2"/>
<reference evidence="1 2" key="2">
    <citation type="journal article" date="2014" name="Int. J. Syst. Evol. Microbiol.">
        <title>Methanobacterium paludis sp. nov. and a novel strain of Methanobacterium lacus isolated from northern peatlands.</title>
        <authorList>
            <person name="Cadillo-Quiroz H."/>
            <person name="Brauer S.L."/>
            <person name="Goodson N."/>
            <person name="Yavitt J.B."/>
            <person name="Zinder S.H."/>
        </authorList>
    </citation>
    <scope>NUCLEOTIDE SEQUENCE [LARGE SCALE GENOMIC DNA]</scope>
    <source>
        <strain evidence="1 2">AL-21</strain>
    </source>
</reference>
<dbReference type="Proteomes" id="UP000007490">
    <property type="component" value="Chromosome"/>
</dbReference>
<protein>
    <submittedName>
        <fullName evidence="1">Uncharacterized protein</fullName>
    </submittedName>
</protein>
<dbReference type="EMBL" id="CP002551">
    <property type="protein sequence ID" value="ADZ08775.1"/>
    <property type="molecule type" value="Genomic_DNA"/>
</dbReference>
<dbReference type="STRING" id="877455.Metbo_0523"/>